<accession>A0ABM1YZ91</accession>
<dbReference type="InterPro" id="IPR012934">
    <property type="entry name" value="Znf_AD"/>
</dbReference>
<keyword evidence="4 6" id="KW-0862">Zinc</keyword>
<dbReference type="PROSITE" id="PS50157">
    <property type="entry name" value="ZINC_FINGER_C2H2_2"/>
    <property type="match status" value="3"/>
</dbReference>
<dbReference type="SUPFAM" id="SSF57667">
    <property type="entry name" value="beta-beta-alpha zinc fingers"/>
    <property type="match status" value="2"/>
</dbReference>
<dbReference type="SMART" id="SM00355">
    <property type="entry name" value="ZnF_C2H2"/>
    <property type="match status" value="5"/>
</dbReference>
<dbReference type="InterPro" id="IPR013087">
    <property type="entry name" value="Znf_C2H2_type"/>
</dbReference>
<keyword evidence="3 5" id="KW-0863">Zinc-finger</keyword>
<sequence length="365" mass="41700">MDMELESKTHICRLCLREYTITEMLDIFAKEHELDQTIYEAVSIRIARSDVITVLCNNCLNVIQIINSFKEACRKSNDILKHGGPITLESNAWSNLNDSNVFHQTAELIETHQQDVDIMYRNYKSLKRSECAALESDYIVELIKQEDHTGDDEVDQDKTDDFDVSTPSPETTTVIQDLDNKRTKEESASDGETSSRRGRKNPENRKDKVVCPTCGELVSQQGLEGHLNRHLGVQPFPCDVEGCEAKLFSKFALQQHRSRHKSSNRYFDCKVCGKRIKGSAYWLLHKKIHEEEPRFGCDICGKKFRRKCKLKVHSTVHSGIAEYPCEICGKFFTVKHNLTAHYKLHVKNGTCPAGFEPQASRDVNT</sequence>
<feature type="domain" description="C2H2-type" evidence="8">
    <location>
        <begin position="267"/>
        <end position="294"/>
    </location>
</feature>
<reference evidence="11" key="1">
    <citation type="journal article" date="2015" name="Proc. Natl. Acad. Sci. U.S.A.">
        <title>Genome sequence of the Asian Tiger mosquito, Aedes albopictus, reveals insights into its biology, genetics, and evolution.</title>
        <authorList>
            <person name="Chen X.G."/>
            <person name="Jiang X."/>
            <person name="Gu J."/>
            <person name="Xu M."/>
            <person name="Wu Y."/>
            <person name="Deng Y."/>
            <person name="Zhang C."/>
            <person name="Bonizzoni M."/>
            <person name="Dermauw W."/>
            <person name="Vontas J."/>
            <person name="Armbruster P."/>
            <person name="Huang X."/>
            <person name="Yang Y."/>
            <person name="Zhang H."/>
            <person name="He W."/>
            <person name="Peng H."/>
            <person name="Liu Y."/>
            <person name="Wu K."/>
            <person name="Chen J."/>
            <person name="Lirakis M."/>
            <person name="Topalis P."/>
            <person name="Van Leeuwen T."/>
            <person name="Hall A.B."/>
            <person name="Jiang X."/>
            <person name="Thorpe C."/>
            <person name="Mueller R.L."/>
            <person name="Sun C."/>
            <person name="Waterhouse R.M."/>
            <person name="Yan G."/>
            <person name="Tu Z.J."/>
            <person name="Fang X."/>
            <person name="James A.A."/>
        </authorList>
    </citation>
    <scope>NUCLEOTIDE SEQUENCE [LARGE SCALE GENOMIC DNA]</scope>
    <source>
        <strain evidence="11">Foshan</strain>
    </source>
</reference>
<dbReference type="SMART" id="SM00868">
    <property type="entry name" value="zf-AD"/>
    <property type="match status" value="1"/>
</dbReference>
<dbReference type="Gene3D" id="3.40.1800.20">
    <property type="match status" value="1"/>
</dbReference>
<evidence type="ECO:0000313" key="10">
    <source>
        <dbReference type="EnsemblMetazoa" id="AALFPA23_013482.P19517"/>
    </source>
</evidence>
<organism evidence="10 11">
    <name type="scientific">Aedes albopictus</name>
    <name type="common">Asian tiger mosquito</name>
    <name type="synonym">Stegomyia albopicta</name>
    <dbReference type="NCBI Taxonomy" id="7160"/>
    <lineage>
        <taxon>Eukaryota</taxon>
        <taxon>Metazoa</taxon>
        <taxon>Ecdysozoa</taxon>
        <taxon>Arthropoda</taxon>
        <taxon>Hexapoda</taxon>
        <taxon>Insecta</taxon>
        <taxon>Pterygota</taxon>
        <taxon>Neoptera</taxon>
        <taxon>Endopterygota</taxon>
        <taxon>Diptera</taxon>
        <taxon>Nematocera</taxon>
        <taxon>Culicoidea</taxon>
        <taxon>Culicidae</taxon>
        <taxon>Culicinae</taxon>
        <taxon>Aedini</taxon>
        <taxon>Aedes</taxon>
        <taxon>Stegomyia</taxon>
    </lineage>
</organism>
<feature type="region of interest" description="Disordered" evidence="7">
    <location>
        <begin position="147"/>
        <end position="206"/>
    </location>
</feature>
<dbReference type="PROSITE" id="PS51915">
    <property type="entry name" value="ZAD"/>
    <property type="match status" value="1"/>
</dbReference>
<dbReference type="Proteomes" id="UP000069940">
    <property type="component" value="Unassembled WGS sequence"/>
</dbReference>
<feature type="binding site" evidence="6">
    <location>
        <position position="15"/>
    </location>
    <ligand>
        <name>Zn(2+)</name>
        <dbReference type="ChEBI" id="CHEBI:29105"/>
    </ligand>
</feature>
<evidence type="ECO:0000259" key="9">
    <source>
        <dbReference type="PROSITE" id="PS51915"/>
    </source>
</evidence>
<evidence type="ECO:0000256" key="5">
    <source>
        <dbReference type="PROSITE-ProRule" id="PRU00042"/>
    </source>
</evidence>
<feature type="compositionally biased region" description="Polar residues" evidence="7">
    <location>
        <begin position="165"/>
        <end position="175"/>
    </location>
</feature>
<feature type="domain" description="C2H2-type" evidence="8">
    <location>
        <begin position="295"/>
        <end position="322"/>
    </location>
</feature>
<dbReference type="Pfam" id="PF00096">
    <property type="entry name" value="zf-C2H2"/>
    <property type="match status" value="2"/>
</dbReference>
<evidence type="ECO:0000256" key="3">
    <source>
        <dbReference type="ARBA" id="ARBA00022771"/>
    </source>
</evidence>
<evidence type="ECO:0000256" key="2">
    <source>
        <dbReference type="ARBA" id="ARBA00022737"/>
    </source>
</evidence>
<keyword evidence="1 6" id="KW-0479">Metal-binding</keyword>
<name>A0ABM1YZ91_AEDAL</name>
<dbReference type="RefSeq" id="XP_029734175.1">
    <property type="nucleotide sequence ID" value="XM_029878315.2"/>
</dbReference>
<evidence type="ECO:0000313" key="11">
    <source>
        <dbReference type="Proteomes" id="UP000069940"/>
    </source>
</evidence>
<dbReference type="Gene3D" id="3.30.160.60">
    <property type="entry name" value="Classic Zinc Finger"/>
    <property type="match status" value="3"/>
</dbReference>
<evidence type="ECO:0008006" key="12">
    <source>
        <dbReference type="Google" id="ProtNLM"/>
    </source>
</evidence>
<dbReference type="PROSITE" id="PS00028">
    <property type="entry name" value="ZINC_FINGER_C2H2_1"/>
    <property type="match status" value="4"/>
</dbReference>
<feature type="domain" description="ZAD" evidence="9">
    <location>
        <begin position="10"/>
        <end position="83"/>
    </location>
</feature>
<feature type="domain" description="C2H2-type" evidence="8">
    <location>
        <begin position="323"/>
        <end position="350"/>
    </location>
</feature>
<feature type="binding site" evidence="6">
    <location>
        <position position="56"/>
    </location>
    <ligand>
        <name>Zn(2+)</name>
        <dbReference type="ChEBI" id="CHEBI:29105"/>
    </ligand>
</feature>
<keyword evidence="11" id="KW-1185">Reference proteome</keyword>
<keyword evidence="2" id="KW-0677">Repeat</keyword>
<dbReference type="PANTHER" id="PTHR24379:SF121">
    <property type="entry name" value="C2H2-TYPE DOMAIN-CONTAINING PROTEIN"/>
    <property type="match status" value="1"/>
</dbReference>
<evidence type="ECO:0000256" key="7">
    <source>
        <dbReference type="SAM" id="MobiDB-lite"/>
    </source>
</evidence>
<dbReference type="InterPro" id="IPR036236">
    <property type="entry name" value="Znf_C2H2_sf"/>
</dbReference>
<dbReference type="Pfam" id="PF07776">
    <property type="entry name" value="zf-AD"/>
    <property type="match status" value="1"/>
</dbReference>
<feature type="compositionally biased region" description="Basic and acidic residues" evidence="7">
    <location>
        <begin position="178"/>
        <end position="187"/>
    </location>
</feature>
<evidence type="ECO:0000259" key="8">
    <source>
        <dbReference type="PROSITE" id="PS50157"/>
    </source>
</evidence>
<evidence type="ECO:0000256" key="1">
    <source>
        <dbReference type="ARBA" id="ARBA00022723"/>
    </source>
</evidence>
<dbReference type="PANTHER" id="PTHR24379">
    <property type="entry name" value="KRAB AND ZINC FINGER DOMAIN-CONTAINING"/>
    <property type="match status" value="1"/>
</dbReference>
<dbReference type="EnsemblMetazoa" id="AALFPA23_013482.R19517">
    <property type="protein sequence ID" value="AALFPA23_013482.P19517"/>
    <property type="gene ID" value="AALFPA23_013482"/>
</dbReference>
<evidence type="ECO:0000256" key="4">
    <source>
        <dbReference type="ARBA" id="ARBA00022833"/>
    </source>
</evidence>
<feature type="binding site" evidence="6">
    <location>
        <position position="59"/>
    </location>
    <ligand>
        <name>Zn(2+)</name>
        <dbReference type="ChEBI" id="CHEBI:29105"/>
    </ligand>
</feature>
<evidence type="ECO:0000256" key="6">
    <source>
        <dbReference type="PROSITE-ProRule" id="PRU01263"/>
    </source>
</evidence>
<dbReference type="SUPFAM" id="SSF57716">
    <property type="entry name" value="Glucocorticoid receptor-like (DNA-binding domain)"/>
    <property type="match status" value="1"/>
</dbReference>
<protein>
    <recommendedName>
        <fullName evidence="12">C2h2-type zn-finger protein</fullName>
    </recommendedName>
</protein>
<proteinExistence type="predicted"/>
<dbReference type="GeneID" id="115269528"/>
<feature type="binding site" evidence="6">
    <location>
        <position position="12"/>
    </location>
    <ligand>
        <name>Zn(2+)</name>
        <dbReference type="ChEBI" id="CHEBI:29105"/>
    </ligand>
</feature>
<reference evidence="10" key="2">
    <citation type="submission" date="2025-05" db="UniProtKB">
        <authorList>
            <consortium name="EnsemblMetazoa"/>
        </authorList>
    </citation>
    <scope>IDENTIFICATION</scope>
    <source>
        <strain evidence="10">Foshan</strain>
    </source>
</reference>